<organism evidence="1 2">
    <name type="scientific">Panagrolaimus sp. ES5</name>
    <dbReference type="NCBI Taxonomy" id="591445"/>
    <lineage>
        <taxon>Eukaryota</taxon>
        <taxon>Metazoa</taxon>
        <taxon>Ecdysozoa</taxon>
        <taxon>Nematoda</taxon>
        <taxon>Chromadorea</taxon>
        <taxon>Rhabditida</taxon>
        <taxon>Tylenchina</taxon>
        <taxon>Panagrolaimomorpha</taxon>
        <taxon>Panagrolaimoidea</taxon>
        <taxon>Panagrolaimidae</taxon>
        <taxon>Panagrolaimus</taxon>
    </lineage>
</organism>
<evidence type="ECO:0000313" key="1">
    <source>
        <dbReference type="Proteomes" id="UP000887579"/>
    </source>
</evidence>
<proteinExistence type="predicted"/>
<name>A0AC34FBZ4_9BILA</name>
<reference evidence="2" key="1">
    <citation type="submission" date="2022-11" db="UniProtKB">
        <authorList>
            <consortium name="WormBaseParasite"/>
        </authorList>
    </citation>
    <scope>IDENTIFICATION</scope>
</reference>
<dbReference type="Proteomes" id="UP000887579">
    <property type="component" value="Unplaced"/>
</dbReference>
<protein>
    <submittedName>
        <fullName evidence="2">4-nitrophenylphosphatase</fullName>
    </submittedName>
</protein>
<evidence type="ECO:0000313" key="2">
    <source>
        <dbReference type="WBParaSite" id="ES5_v2.g14606.t1"/>
    </source>
</evidence>
<dbReference type="WBParaSite" id="ES5_v2.g14606.t1">
    <property type="protein sequence ID" value="ES5_v2.g14606.t1"/>
    <property type="gene ID" value="ES5_v2.g14606"/>
</dbReference>
<accession>A0AC34FBZ4</accession>
<sequence>MGKPSEYMFQYIVNTYSINPSSSVMIGDRLDTDIAFGNIHGLDTVLTLTGVHQSADVEKAVLAQQTHHVPTAIVDSIETLLKSD</sequence>